<evidence type="ECO:0000256" key="1">
    <source>
        <dbReference type="SAM" id="MobiDB-lite"/>
    </source>
</evidence>
<dbReference type="Proteomes" id="UP001620645">
    <property type="component" value="Unassembled WGS sequence"/>
</dbReference>
<name>A0ABD2JUD5_HETSC</name>
<sequence>MKMLPKEQKQTPQTDTSSAKLFLLHLFTISTIILHILPTTECRPPFVEENGDDDGQNAILINDETTKTTAALPTDFEKLFQLDADSTTEQRQSPQHVHHHRHHHRRHRSHYDHFVPGHSAQRRRHHRRSLKNADDVIDGATLHEKRVPTGAVRKLTSGGTSGRKHRRSGGGSRLMLTKPYWPWP</sequence>
<comment type="caution">
    <text evidence="3">The sequence shown here is derived from an EMBL/GenBank/DDBJ whole genome shotgun (WGS) entry which is preliminary data.</text>
</comment>
<feature type="compositionally biased region" description="Polar residues" evidence="1">
    <location>
        <begin position="85"/>
        <end position="95"/>
    </location>
</feature>
<keyword evidence="2" id="KW-1133">Transmembrane helix</keyword>
<gene>
    <name evidence="3" type="ORF">niasHS_004022</name>
</gene>
<keyword evidence="4" id="KW-1185">Reference proteome</keyword>
<keyword evidence="2" id="KW-0472">Membrane</keyword>
<organism evidence="3 4">
    <name type="scientific">Heterodera schachtii</name>
    <name type="common">Sugarbeet cyst nematode worm</name>
    <name type="synonym">Tylenchus schachtii</name>
    <dbReference type="NCBI Taxonomy" id="97005"/>
    <lineage>
        <taxon>Eukaryota</taxon>
        <taxon>Metazoa</taxon>
        <taxon>Ecdysozoa</taxon>
        <taxon>Nematoda</taxon>
        <taxon>Chromadorea</taxon>
        <taxon>Rhabditida</taxon>
        <taxon>Tylenchina</taxon>
        <taxon>Tylenchomorpha</taxon>
        <taxon>Tylenchoidea</taxon>
        <taxon>Heteroderidae</taxon>
        <taxon>Heteroderinae</taxon>
        <taxon>Heterodera</taxon>
    </lineage>
</organism>
<feature type="region of interest" description="Disordered" evidence="1">
    <location>
        <begin position="85"/>
        <end position="110"/>
    </location>
</feature>
<feature type="transmembrane region" description="Helical" evidence="2">
    <location>
        <begin position="21"/>
        <end position="38"/>
    </location>
</feature>
<dbReference type="AlphaFoldDB" id="A0ABD2JUD5"/>
<feature type="region of interest" description="Disordered" evidence="1">
    <location>
        <begin position="153"/>
        <end position="184"/>
    </location>
</feature>
<reference evidence="3 4" key="1">
    <citation type="submission" date="2024-10" db="EMBL/GenBank/DDBJ databases">
        <authorList>
            <person name="Kim D."/>
        </authorList>
    </citation>
    <scope>NUCLEOTIDE SEQUENCE [LARGE SCALE GENOMIC DNA]</scope>
    <source>
        <strain evidence="3">Taebaek</strain>
    </source>
</reference>
<protein>
    <submittedName>
        <fullName evidence="3">Uncharacterized protein</fullName>
    </submittedName>
</protein>
<dbReference type="EMBL" id="JBICCN010000095">
    <property type="protein sequence ID" value="KAL3094266.1"/>
    <property type="molecule type" value="Genomic_DNA"/>
</dbReference>
<evidence type="ECO:0000256" key="2">
    <source>
        <dbReference type="SAM" id="Phobius"/>
    </source>
</evidence>
<feature type="compositionally biased region" description="Basic residues" evidence="1">
    <location>
        <begin position="96"/>
        <end position="110"/>
    </location>
</feature>
<evidence type="ECO:0000313" key="4">
    <source>
        <dbReference type="Proteomes" id="UP001620645"/>
    </source>
</evidence>
<proteinExistence type="predicted"/>
<evidence type="ECO:0000313" key="3">
    <source>
        <dbReference type="EMBL" id="KAL3094266.1"/>
    </source>
</evidence>
<keyword evidence="2" id="KW-0812">Transmembrane</keyword>
<accession>A0ABD2JUD5</accession>